<evidence type="ECO:0000313" key="2">
    <source>
        <dbReference type="Proteomes" id="UP001597459"/>
    </source>
</evidence>
<name>A0ABW5NG77_9FLAO</name>
<dbReference type="RefSeq" id="WP_378255473.1">
    <property type="nucleotide sequence ID" value="NZ_JBHSJV010000001.1"/>
</dbReference>
<proteinExistence type="predicted"/>
<dbReference type="EMBL" id="JBHULX010000039">
    <property type="protein sequence ID" value="MFD2593229.1"/>
    <property type="molecule type" value="Genomic_DNA"/>
</dbReference>
<accession>A0ABW5NG77</accession>
<protein>
    <submittedName>
        <fullName evidence="1">TlpA family protein disulfide reductase</fullName>
    </submittedName>
</protein>
<comment type="caution">
    <text evidence="1">The sequence shown here is derived from an EMBL/GenBank/DDBJ whole genome shotgun (WGS) entry which is preliminary data.</text>
</comment>
<organism evidence="1 2">
    <name type="scientific">Aquimarina hainanensis</name>
    <dbReference type="NCBI Taxonomy" id="1578017"/>
    <lineage>
        <taxon>Bacteria</taxon>
        <taxon>Pseudomonadati</taxon>
        <taxon>Bacteroidota</taxon>
        <taxon>Flavobacteriia</taxon>
        <taxon>Flavobacteriales</taxon>
        <taxon>Flavobacteriaceae</taxon>
        <taxon>Aquimarina</taxon>
    </lineage>
</organism>
<evidence type="ECO:0000313" key="1">
    <source>
        <dbReference type="EMBL" id="MFD2593229.1"/>
    </source>
</evidence>
<keyword evidence="2" id="KW-1185">Reference proteome</keyword>
<dbReference type="InterPro" id="IPR036249">
    <property type="entry name" value="Thioredoxin-like_sf"/>
</dbReference>
<gene>
    <name evidence="1" type="ORF">ACFSTE_20485</name>
</gene>
<reference evidence="2" key="1">
    <citation type="journal article" date="2019" name="Int. J. Syst. Evol. Microbiol.">
        <title>The Global Catalogue of Microorganisms (GCM) 10K type strain sequencing project: providing services to taxonomists for standard genome sequencing and annotation.</title>
        <authorList>
            <consortium name="The Broad Institute Genomics Platform"/>
            <consortium name="The Broad Institute Genome Sequencing Center for Infectious Disease"/>
            <person name="Wu L."/>
            <person name="Ma J."/>
        </authorList>
    </citation>
    <scope>NUCLEOTIDE SEQUENCE [LARGE SCALE GENOMIC DNA]</scope>
    <source>
        <strain evidence="2">KCTC 42423</strain>
    </source>
</reference>
<dbReference type="Proteomes" id="UP001597459">
    <property type="component" value="Unassembled WGS sequence"/>
</dbReference>
<dbReference type="SUPFAM" id="SSF52833">
    <property type="entry name" value="Thioredoxin-like"/>
    <property type="match status" value="1"/>
</dbReference>
<dbReference type="PROSITE" id="PS51257">
    <property type="entry name" value="PROKAR_LIPOPROTEIN"/>
    <property type="match status" value="1"/>
</dbReference>
<sequence length="476" mass="56483">MLTLKIRFYICILFSLILYSCGTEKEEIRESTYFGGEIVNPNSHYIILYREYGKGDTIYLDKNNRFLYKMDSLQEGAYLFYHSPENQIVLLEKGDSTLIRLNTLEFDESLVFTGDGAKKNNFLIDMFLQNEKERKNLNRYYFNFSPEDFRKKQQYLLKERLNKHDQFAAKNTLSDLAKKITKASFTYDFYSRYEIYFYKHYGITNLDSITDLPKDFFNYQKEVDFNDLVLSNLYSYNRFLSNYLTNAAYTKYTKGGLINRNSLGITKYEINLVDSLIDQPYIKDNLLRAITKRYILNSEDDIASNKVLKYFLSKSNNKNNQRELKKLAKAAYRLRPRSSIPEQDLLTHKGEIIPLTSLLKKPVTVFYFWSLQEHRDLYLKAHKKAAALEKQFPHTEFIGINIDEEYNSNWRRTIQRNQYDLNKEFAFRFPKCSSEDLIIYYRNQVILVDQDGKIINARSNLFSTQLKEELKQQGNL</sequence>
<dbReference type="Gene3D" id="3.40.30.10">
    <property type="entry name" value="Glutaredoxin"/>
    <property type="match status" value="1"/>
</dbReference>